<feature type="compositionally biased region" description="Low complexity" evidence="1">
    <location>
        <begin position="121"/>
        <end position="135"/>
    </location>
</feature>
<organism evidence="2 3">
    <name type="scientific">Diaporthe vaccinii</name>
    <dbReference type="NCBI Taxonomy" id="105482"/>
    <lineage>
        <taxon>Eukaryota</taxon>
        <taxon>Fungi</taxon>
        <taxon>Dikarya</taxon>
        <taxon>Ascomycota</taxon>
        <taxon>Pezizomycotina</taxon>
        <taxon>Sordariomycetes</taxon>
        <taxon>Sordariomycetidae</taxon>
        <taxon>Diaporthales</taxon>
        <taxon>Diaporthaceae</taxon>
        <taxon>Diaporthe</taxon>
        <taxon>Diaporthe eres species complex</taxon>
    </lineage>
</organism>
<dbReference type="Proteomes" id="UP001600888">
    <property type="component" value="Unassembled WGS sequence"/>
</dbReference>
<evidence type="ECO:0000313" key="2">
    <source>
        <dbReference type="EMBL" id="KAL2289704.1"/>
    </source>
</evidence>
<name>A0ABR4F4X0_9PEZI</name>
<gene>
    <name evidence="2" type="ORF">FJTKL_01927</name>
</gene>
<dbReference type="EMBL" id="JBAWTH010000012">
    <property type="protein sequence ID" value="KAL2289704.1"/>
    <property type="molecule type" value="Genomic_DNA"/>
</dbReference>
<feature type="compositionally biased region" description="Polar residues" evidence="1">
    <location>
        <begin position="162"/>
        <end position="178"/>
    </location>
</feature>
<keyword evidence="3" id="KW-1185">Reference proteome</keyword>
<sequence length="312" mass="33791">MMDAFTEDEKRFVLAEYIKASQVETGQLVEFISESATPETYNLHADWFAMQLPGGRNMHQCMRAASQMLDRELQLPSLPNLKRKSVSDFSEHVPKRVASMTPIQYQPRPPPLPQPLPPTQTQPQLQPQPSQLHQPVATSRAIQPRPSSDSKQPTAEGYGVFQSKSPSNGYGVFQSNPTVRKRGRPSKAEKEAQARANSANYPTSTPVPISPKPAISPATGTTPVTSHASTRTAYQTATRPADPRSTVGGSTGAAGEMARSIPKHYTEQTKSEKSPSIGNLVTPDPPREPHSGSPTSLVRPGVRDAPPVTNSA</sequence>
<accession>A0ABR4F4X0</accession>
<feature type="compositionally biased region" description="Pro residues" evidence="1">
    <location>
        <begin position="107"/>
        <end position="120"/>
    </location>
</feature>
<protein>
    <submittedName>
        <fullName evidence="2">Uncharacterized protein</fullName>
    </submittedName>
</protein>
<feature type="compositionally biased region" description="Polar residues" evidence="1">
    <location>
        <begin position="136"/>
        <end position="153"/>
    </location>
</feature>
<feature type="compositionally biased region" description="Basic and acidic residues" evidence="1">
    <location>
        <begin position="264"/>
        <end position="273"/>
    </location>
</feature>
<feature type="region of interest" description="Disordered" evidence="1">
    <location>
        <begin position="86"/>
        <end position="312"/>
    </location>
</feature>
<proteinExistence type="predicted"/>
<evidence type="ECO:0000256" key="1">
    <source>
        <dbReference type="SAM" id="MobiDB-lite"/>
    </source>
</evidence>
<reference evidence="2 3" key="1">
    <citation type="submission" date="2024-03" db="EMBL/GenBank/DDBJ databases">
        <title>A high-quality draft genome sequence of Diaporthe vaccinii, a causative agent of upright dieback and viscid rot disease in cranberry plants.</title>
        <authorList>
            <person name="Sarrasin M."/>
            <person name="Lang B.F."/>
            <person name="Burger G."/>
        </authorList>
    </citation>
    <scope>NUCLEOTIDE SEQUENCE [LARGE SCALE GENOMIC DNA]</scope>
    <source>
        <strain evidence="2 3">IS7</strain>
    </source>
</reference>
<evidence type="ECO:0000313" key="3">
    <source>
        <dbReference type="Proteomes" id="UP001600888"/>
    </source>
</evidence>
<feature type="compositionally biased region" description="Polar residues" evidence="1">
    <location>
        <begin position="218"/>
        <end position="238"/>
    </location>
</feature>
<comment type="caution">
    <text evidence="2">The sequence shown here is derived from an EMBL/GenBank/DDBJ whole genome shotgun (WGS) entry which is preliminary data.</text>
</comment>
<feature type="compositionally biased region" description="Polar residues" evidence="1">
    <location>
        <begin position="195"/>
        <end position="207"/>
    </location>
</feature>